<sequence>MLSFLKLWPCDNVQTREQNSIEEEGVRSAVRLRRVKAGRRLIHRMVLWSVPDTLTVVKGRIRGLPA</sequence>
<protein>
    <submittedName>
        <fullName evidence="1">Uncharacterized protein</fullName>
    </submittedName>
</protein>
<accession>A0A556TLZ8</accession>
<dbReference type="Proteomes" id="UP000319801">
    <property type="component" value="Unassembled WGS sequence"/>
</dbReference>
<organism evidence="1 2">
    <name type="scientific">Bagarius yarrelli</name>
    <name type="common">Goonch</name>
    <name type="synonym">Bagrus yarrelli</name>
    <dbReference type="NCBI Taxonomy" id="175774"/>
    <lineage>
        <taxon>Eukaryota</taxon>
        <taxon>Metazoa</taxon>
        <taxon>Chordata</taxon>
        <taxon>Craniata</taxon>
        <taxon>Vertebrata</taxon>
        <taxon>Euteleostomi</taxon>
        <taxon>Actinopterygii</taxon>
        <taxon>Neopterygii</taxon>
        <taxon>Teleostei</taxon>
        <taxon>Ostariophysi</taxon>
        <taxon>Siluriformes</taxon>
        <taxon>Sisoridae</taxon>
        <taxon>Sisorinae</taxon>
        <taxon>Bagarius</taxon>
    </lineage>
</organism>
<evidence type="ECO:0000313" key="1">
    <source>
        <dbReference type="EMBL" id="TSK20176.1"/>
    </source>
</evidence>
<reference evidence="1 2" key="1">
    <citation type="journal article" date="2019" name="Genome Biol. Evol.">
        <title>Whole-Genome Sequencing of the Giant Devil Catfish, Bagarius yarrelli.</title>
        <authorList>
            <person name="Jiang W."/>
            <person name="Lv Y."/>
            <person name="Cheng L."/>
            <person name="Yang K."/>
            <person name="Chao B."/>
            <person name="Wang X."/>
            <person name="Li Y."/>
            <person name="Pan X."/>
            <person name="You X."/>
            <person name="Zhang Y."/>
            <person name="Yang J."/>
            <person name="Li J."/>
            <person name="Zhang X."/>
            <person name="Liu S."/>
            <person name="Sun C."/>
            <person name="Yang J."/>
            <person name="Shi Q."/>
        </authorList>
    </citation>
    <scope>NUCLEOTIDE SEQUENCE [LARGE SCALE GENOMIC DNA]</scope>
    <source>
        <strain evidence="1">JWS20170419001</strain>
        <tissue evidence="1">Muscle</tissue>
    </source>
</reference>
<evidence type="ECO:0000313" key="2">
    <source>
        <dbReference type="Proteomes" id="UP000319801"/>
    </source>
</evidence>
<name>A0A556TLZ8_BAGYA</name>
<dbReference type="EMBL" id="VCAZ01000005">
    <property type="protein sequence ID" value="TSK20176.1"/>
    <property type="molecule type" value="Genomic_DNA"/>
</dbReference>
<comment type="caution">
    <text evidence="1">The sequence shown here is derived from an EMBL/GenBank/DDBJ whole genome shotgun (WGS) entry which is preliminary data.</text>
</comment>
<gene>
    <name evidence="1" type="ORF">Baya_1724</name>
</gene>
<proteinExistence type="predicted"/>
<keyword evidence="2" id="KW-1185">Reference proteome</keyword>
<dbReference type="AlphaFoldDB" id="A0A556TLZ8"/>